<dbReference type="eggNOG" id="COG2120">
    <property type="taxonomic scope" value="Bacteria"/>
</dbReference>
<dbReference type="OrthoDB" id="9815144at2"/>
<dbReference type="Pfam" id="PF02585">
    <property type="entry name" value="PIG-L"/>
    <property type="match status" value="1"/>
</dbReference>
<dbReference type="AlphaFoldDB" id="A7NJE8"/>
<dbReference type="STRING" id="383372.Rcas_1525"/>
<dbReference type="InterPro" id="IPR024078">
    <property type="entry name" value="LmbE-like_dom_sf"/>
</dbReference>
<dbReference type="RefSeq" id="WP_012120046.1">
    <property type="nucleotide sequence ID" value="NC_009767.1"/>
</dbReference>
<dbReference type="PANTHER" id="PTHR12993">
    <property type="entry name" value="N-ACETYLGLUCOSAMINYL-PHOSPHATIDYLINOSITOL DE-N-ACETYLASE-RELATED"/>
    <property type="match status" value="1"/>
</dbReference>
<protein>
    <submittedName>
        <fullName evidence="1">LmbE family protein</fullName>
    </submittedName>
</protein>
<gene>
    <name evidence="1" type="ordered locus">Rcas_1525</name>
</gene>
<evidence type="ECO:0000313" key="2">
    <source>
        <dbReference type="Proteomes" id="UP000000263"/>
    </source>
</evidence>
<reference evidence="1 2" key="1">
    <citation type="submission" date="2007-08" db="EMBL/GenBank/DDBJ databases">
        <title>Complete sequence of Roseiflexus castenholzii DSM 13941.</title>
        <authorList>
            <consortium name="US DOE Joint Genome Institute"/>
            <person name="Copeland A."/>
            <person name="Lucas S."/>
            <person name="Lapidus A."/>
            <person name="Barry K."/>
            <person name="Glavina del Rio T."/>
            <person name="Dalin E."/>
            <person name="Tice H."/>
            <person name="Pitluck S."/>
            <person name="Thompson L.S."/>
            <person name="Brettin T."/>
            <person name="Bruce D."/>
            <person name="Detter J.C."/>
            <person name="Han C."/>
            <person name="Tapia R."/>
            <person name="Schmutz J."/>
            <person name="Larimer F."/>
            <person name="Land M."/>
            <person name="Hauser L."/>
            <person name="Kyrpides N."/>
            <person name="Mikhailova N."/>
            <person name="Bryant D.A."/>
            <person name="Hanada S."/>
            <person name="Tsukatani Y."/>
            <person name="Richardson P."/>
        </authorList>
    </citation>
    <scope>NUCLEOTIDE SEQUENCE [LARGE SCALE GENOMIC DNA]</scope>
    <source>
        <strain evidence="2">DSM 13941 / HLO8</strain>
    </source>
</reference>
<dbReference type="KEGG" id="rca:Rcas_1525"/>
<organism evidence="1 2">
    <name type="scientific">Roseiflexus castenholzii (strain DSM 13941 / HLO8)</name>
    <dbReference type="NCBI Taxonomy" id="383372"/>
    <lineage>
        <taxon>Bacteria</taxon>
        <taxon>Bacillati</taxon>
        <taxon>Chloroflexota</taxon>
        <taxon>Chloroflexia</taxon>
        <taxon>Chloroflexales</taxon>
        <taxon>Roseiflexineae</taxon>
        <taxon>Roseiflexaceae</taxon>
        <taxon>Roseiflexus</taxon>
    </lineage>
</organism>
<dbReference type="SUPFAM" id="SSF102588">
    <property type="entry name" value="LmbE-like"/>
    <property type="match status" value="1"/>
</dbReference>
<dbReference type="GO" id="GO:0016811">
    <property type="term" value="F:hydrolase activity, acting on carbon-nitrogen (but not peptide) bonds, in linear amides"/>
    <property type="evidence" value="ECO:0007669"/>
    <property type="project" value="TreeGrafter"/>
</dbReference>
<accession>A7NJE8</accession>
<proteinExistence type="predicted"/>
<dbReference type="InterPro" id="IPR003737">
    <property type="entry name" value="GlcNAc_PI_deacetylase-related"/>
</dbReference>
<evidence type="ECO:0000313" key="1">
    <source>
        <dbReference type="EMBL" id="ABU57618.1"/>
    </source>
</evidence>
<dbReference type="HOGENOM" id="CLU_049311_3_2_0"/>
<keyword evidence="2" id="KW-1185">Reference proteome</keyword>
<name>A7NJE8_ROSCS</name>
<sequence>MSDTPFSPLRILGIFAHPDDPEFSMGGSAARWADEGHEVYYCIVTDGSAGSNDPHQDLRALVRIREEEQRAAARVLGVRDVFFLGYKDGVLEPTLELRRELTRLIRRLKPDRVVCGDPTAFFYGDEYVNHADHRAAAEAAVAAVFPSAPTRPIFPELLAEGLEPHQVKELYITSDQAGLYTTYVDISMTIERKIEALRCHASQVQVGDGQWLRDWAAETGKAAGLAYAEAFRVMRLAREHQDGS</sequence>
<dbReference type="EMBL" id="CP000804">
    <property type="protein sequence ID" value="ABU57618.1"/>
    <property type="molecule type" value="Genomic_DNA"/>
</dbReference>
<dbReference type="PANTHER" id="PTHR12993:SF28">
    <property type="entry name" value="LMBE FAMILY PROTEIN"/>
    <property type="match status" value="1"/>
</dbReference>
<dbReference type="Gene3D" id="3.40.50.10320">
    <property type="entry name" value="LmbE-like"/>
    <property type="match status" value="1"/>
</dbReference>
<dbReference type="Proteomes" id="UP000000263">
    <property type="component" value="Chromosome"/>
</dbReference>